<gene>
    <name evidence="2" type="ORF">FC15_GL000622</name>
</gene>
<sequence length="412" mass="46664">MITTGVNLTLNRASKFRTNLLTCHFIGPIEAATNTEMTLLTWILAHGNQKYPESEQLSLALAKLYGANLQVYHQNFGRWRDLIVEISFVDPLSDRAIGRECLDLIKDIIFEPLLGAARFDHEVYQAEYQALQTELLDLETNHDFQTFASTKAAFFDAPSLQTPRVGNLQELQHLSETHLGQLYQQLINDWRVEIVGYGQSLPADEQMKDWAFPARQPVLPQPQILNQLLAKPKVIEREIVGEQTHLCLAYTLPDLSTQVARDTLRLTAAILGGDEQSLLFRQVREQAGLAYDISATYDSFLGWLYIEAGVDRQQVDEAQAAISTVFAQARQSIDSQLLELEEENEINEQLQSQDQPRTRALQLFADAVFPERHRNQAEFAAAIHHISLTQVQEMLAACQLKVVTRLLNRSPK</sequence>
<dbReference type="Pfam" id="PF05193">
    <property type="entry name" value="Peptidase_M16_C"/>
    <property type="match status" value="1"/>
</dbReference>
<organism evidence="2 3">
    <name type="scientific">Lapidilactobacillus concavus DSM 17758</name>
    <dbReference type="NCBI Taxonomy" id="1423735"/>
    <lineage>
        <taxon>Bacteria</taxon>
        <taxon>Bacillati</taxon>
        <taxon>Bacillota</taxon>
        <taxon>Bacilli</taxon>
        <taxon>Lactobacillales</taxon>
        <taxon>Lactobacillaceae</taxon>
        <taxon>Lapidilactobacillus</taxon>
    </lineage>
</organism>
<dbReference type="EMBL" id="AZFX01000087">
    <property type="protein sequence ID" value="KRM08550.1"/>
    <property type="molecule type" value="Genomic_DNA"/>
</dbReference>
<dbReference type="RefSeq" id="WP_235803370.1">
    <property type="nucleotide sequence ID" value="NZ_AZFX01000087.1"/>
</dbReference>
<evidence type="ECO:0000313" key="3">
    <source>
        <dbReference type="Proteomes" id="UP000051315"/>
    </source>
</evidence>
<accession>A0A0R1W079</accession>
<dbReference type="InterPro" id="IPR007863">
    <property type="entry name" value="Peptidase_M16_C"/>
</dbReference>
<dbReference type="AlphaFoldDB" id="A0A0R1W079"/>
<dbReference type="InterPro" id="IPR011249">
    <property type="entry name" value="Metalloenz_LuxS/M16"/>
</dbReference>
<dbReference type="GO" id="GO:0046872">
    <property type="term" value="F:metal ion binding"/>
    <property type="evidence" value="ECO:0007669"/>
    <property type="project" value="InterPro"/>
</dbReference>
<dbReference type="Proteomes" id="UP000051315">
    <property type="component" value="Unassembled WGS sequence"/>
</dbReference>
<proteinExistence type="predicted"/>
<feature type="domain" description="Peptidase M16 C-terminal" evidence="1">
    <location>
        <begin position="203"/>
        <end position="339"/>
    </location>
</feature>
<evidence type="ECO:0000313" key="2">
    <source>
        <dbReference type="EMBL" id="KRM08550.1"/>
    </source>
</evidence>
<keyword evidence="3" id="KW-1185">Reference proteome</keyword>
<dbReference type="STRING" id="1423735.FC15_GL000622"/>
<reference evidence="2 3" key="1">
    <citation type="journal article" date="2015" name="Genome Announc.">
        <title>Expanding the biotechnology potential of lactobacilli through comparative genomics of 213 strains and associated genera.</title>
        <authorList>
            <person name="Sun Z."/>
            <person name="Harris H.M."/>
            <person name="McCann A."/>
            <person name="Guo C."/>
            <person name="Argimon S."/>
            <person name="Zhang W."/>
            <person name="Yang X."/>
            <person name="Jeffery I.B."/>
            <person name="Cooney J.C."/>
            <person name="Kagawa T.F."/>
            <person name="Liu W."/>
            <person name="Song Y."/>
            <person name="Salvetti E."/>
            <person name="Wrobel A."/>
            <person name="Rasinkangas P."/>
            <person name="Parkhill J."/>
            <person name="Rea M.C."/>
            <person name="O'Sullivan O."/>
            <person name="Ritari J."/>
            <person name="Douillard F.P."/>
            <person name="Paul Ross R."/>
            <person name="Yang R."/>
            <person name="Briner A.E."/>
            <person name="Felis G.E."/>
            <person name="de Vos W.M."/>
            <person name="Barrangou R."/>
            <person name="Klaenhammer T.R."/>
            <person name="Caufield P.W."/>
            <person name="Cui Y."/>
            <person name="Zhang H."/>
            <person name="O'Toole P.W."/>
        </authorList>
    </citation>
    <scope>NUCLEOTIDE SEQUENCE [LARGE SCALE GENOMIC DNA]</scope>
    <source>
        <strain evidence="2 3">DSM 17758</strain>
    </source>
</reference>
<dbReference type="PATRIC" id="fig|1423735.3.peg.650"/>
<evidence type="ECO:0000259" key="1">
    <source>
        <dbReference type="Pfam" id="PF05193"/>
    </source>
</evidence>
<protein>
    <recommendedName>
        <fullName evidence="1">Peptidase M16 C-terminal domain-containing protein</fullName>
    </recommendedName>
</protein>
<name>A0A0R1W079_9LACO</name>
<dbReference type="SUPFAM" id="SSF63411">
    <property type="entry name" value="LuxS/MPP-like metallohydrolase"/>
    <property type="match status" value="2"/>
</dbReference>
<dbReference type="Gene3D" id="3.30.830.10">
    <property type="entry name" value="Metalloenzyme, LuxS/M16 peptidase-like"/>
    <property type="match status" value="2"/>
</dbReference>
<comment type="caution">
    <text evidence="2">The sequence shown here is derived from an EMBL/GenBank/DDBJ whole genome shotgun (WGS) entry which is preliminary data.</text>
</comment>